<feature type="signal peptide" evidence="2">
    <location>
        <begin position="1"/>
        <end position="26"/>
    </location>
</feature>
<feature type="compositionally biased region" description="Basic and acidic residues" evidence="1">
    <location>
        <begin position="835"/>
        <end position="848"/>
    </location>
</feature>
<feature type="domain" description="Apple" evidence="3">
    <location>
        <begin position="1086"/>
        <end position="1169"/>
    </location>
</feature>
<dbReference type="Proteomes" id="UP000024404">
    <property type="component" value="Unassembled WGS sequence"/>
</dbReference>
<evidence type="ECO:0000259" key="3">
    <source>
        <dbReference type="PROSITE" id="PS50948"/>
    </source>
</evidence>
<reference evidence="4" key="2">
    <citation type="submission" date="2022-06" db="UniProtKB">
        <authorList>
            <consortium name="EnsemblMetazoa"/>
        </authorList>
    </citation>
    <scope>IDENTIFICATION</scope>
</reference>
<protein>
    <recommendedName>
        <fullName evidence="3">Apple domain-containing protein</fullName>
    </recommendedName>
</protein>
<proteinExistence type="predicted"/>
<feature type="chain" id="PRO_5035754760" description="Apple domain-containing protein" evidence="2">
    <location>
        <begin position="27"/>
        <end position="1390"/>
    </location>
</feature>
<dbReference type="Pfam" id="PF00024">
    <property type="entry name" value="PAN_1"/>
    <property type="match status" value="3"/>
</dbReference>
<name>A0A8R1XRJ1_ONCVO</name>
<evidence type="ECO:0000256" key="2">
    <source>
        <dbReference type="SAM" id="SignalP"/>
    </source>
</evidence>
<feature type="compositionally biased region" description="Acidic residues" evidence="1">
    <location>
        <begin position="880"/>
        <end position="905"/>
    </location>
</feature>
<feature type="region of interest" description="Disordered" evidence="1">
    <location>
        <begin position="773"/>
        <end position="911"/>
    </location>
</feature>
<dbReference type="InterPro" id="IPR003609">
    <property type="entry name" value="Pan_app"/>
</dbReference>
<dbReference type="PANTHER" id="PTHR35193:SF5">
    <property type="entry name" value="FLOCCULATION PROTEIN FLO11"/>
    <property type="match status" value="1"/>
</dbReference>
<feature type="domain" description="Apple" evidence="3">
    <location>
        <begin position="958"/>
        <end position="1043"/>
    </location>
</feature>
<organism evidence="4 5">
    <name type="scientific">Onchocerca volvulus</name>
    <dbReference type="NCBI Taxonomy" id="6282"/>
    <lineage>
        <taxon>Eukaryota</taxon>
        <taxon>Metazoa</taxon>
        <taxon>Ecdysozoa</taxon>
        <taxon>Nematoda</taxon>
        <taxon>Chromadorea</taxon>
        <taxon>Rhabditida</taxon>
        <taxon>Spirurina</taxon>
        <taxon>Spiruromorpha</taxon>
        <taxon>Filarioidea</taxon>
        <taxon>Onchocercidae</taxon>
        <taxon>Onchocerca</taxon>
    </lineage>
</organism>
<feature type="compositionally biased region" description="Polar residues" evidence="1">
    <location>
        <begin position="858"/>
        <end position="875"/>
    </location>
</feature>
<feature type="compositionally biased region" description="Low complexity" evidence="1">
    <location>
        <begin position="782"/>
        <end position="802"/>
    </location>
</feature>
<dbReference type="AlphaFoldDB" id="A0A8R1XRJ1"/>
<keyword evidence="5" id="KW-1185">Reference proteome</keyword>
<dbReference type="SUPFAM" id="SSF57414">
    <property type="entry name" value="Hairpin loop containing domain-like"/>
    <property type="match status" value="3"/>
</dbReference>
<dbReference type="PROSITE" id="PS50948">
    <property type="entry name" value="PAN"/>
    <property type="match status" value="3"/>
</dbReference>
<evidence type="ECO:0000313" key="5">
    <source>
        <dbReference type="Proteomes" id="UP000024404"/>
    </source>
</evidence>
<feature type="compositionally biased region" description="Acidic residues" evidence="1">
    <location>
        <begin position="813"/>
        <end position="834"/>
    </location>
</feature>
<dbReference type="SMART" id="SM00473">
    <property type="entry name" value="PAN_AP"/>
    <property type="match status" value="5"/>
</dbReference>
<dbReference type="EnsemblMetazoa" id="OVOC2092.1">
    <property type="protein sequence ID" value="OVOC2092.1"/>
    <property type="gene ID" value="WBGene00238901"/>
</dbReference>
<dbReference type="EMBL" id="CMVM020000070">
    <property type="status" value="NOT_ANNOTATED_CDS"/>
    <property type="molecule type" value="Genomic_DNA"/>
</dbReference>
<dbReference type="CDD" id="cd01099">
    <property type="entry name" value="PAN_AP_HGF"/>
    <property type="match status" value="2"/>
</dbReference>
<feature type="domain" description="Apple" evidence="3">
    <location>
        <begin position="484"/>
        <end position="566"/>
    </location>
</feature>
<dbReference type="PANTHER" id="PTHR35193">
    <property type="entry name" value="MUCIN 13A, CELL SURFACE-ASSOCIATED-RELATED"/>
    <property type="match status" value="1"/>
</dbReference>
<reference evidence="5" key="1">
    <citation type="submission" date="2013-10" db="EMBL/GenBank/DDBJ databases">
        <title>Genome sequencing of Onchocerca volvulus.</title>
        <authorList>
            <person name="Cotton J."/>
            <person name="Tsai J."/>
            <person name="Stanley E."/>
            <person name="Tracey A."/>
            <person name="Holroyd N."/>
            <person name="Lustigman S."/>
            <person name="Berriman M."/>
        </authorList>
    </citation>
    <scope>NUCLEOTIDE SEQUENCE</scope>
</reference>
<evidence type="ECO:0000256" key="1">
    <source>
        <dbReference type="SAM" id="MobiDB-lite"/>
    </source>
</evidence>
<keyword evidence="2" id="KW-0732">Signal</keyword>
<dbReference type="Gene3D" id="3.50.4.10">
    <property type="entry name" value="Hepatocyte Growth Factor"/>
    <property type="match status" value="3"/>
</dbReference>
<evidence type="ECO:0000313" key="4">
    <source>
        <dbReference type="EnsemblMetazoa" id="OVOC2092.1"/>
    </source>
</evidence>
<accession>A0A8R1XRJ1</accession>
<sequence length="1390" mass="159796">MYWYYFHHIILLSVILHSGNISYVLSKCMLSYYADEISYGDASSLNFYYTSVGIKSVEECANFCLNRQFCHTAVYNYFAQTCSISYNWLVNCWKDRTRYSQYESPSRQLVQITCINNCKSSTTESENGNYLRQIKEILLKSGVEIIRDEAIPDENEQGSRTIRLADDENKLIKPETTTPLHNILLPTTTTTTVTTITNAETITKTVDENDFIYSIPTTTFINSLLIRDIQLPNRTILHQSFADETSPLWVYLQNILESDMPAYHHRRIGTYDNDDKIARSNFRIPNNDINSRSQIRFLEEVVHELQENPNKYKISVEHVDDHQSWLVIRIGNYHKREGTYKAAILTEIPKIIRDEFPMKRDLPEENYHVLHIKFPYKLFLNTSILNGTENEQKTAHADEQNISGIDTKHLTNDEEKLGFEKLPEKYIENQHGYLYHVKIHDITQDLPFINNTFIGHEIRQKVEKSRTIKNMDETETSSAIDSSCFGMINHQLLYNASYKTLYDVSLEQCRCACATTMDNDDNDCAIKCKSFQYNNITRKCLLNEEDHFGKYDLVYSWNTNYFYKNCAHEDIIKNVVHNCPPVGKLKLERLASEEISADSDMISTDESKTNHSIAKRSAINNRSSSISPSQFVYWWTESGREEVSNKGFVEELIVTPNLWNKISKKESSAKNLKNLIVKIMEKQPKINAGKNAYDNRSEMEYGTTATYSNREIRSTKEENLGTVPKSSATTTISADYTKTTIDLSLIKTTIDPSSTKTTINLSSTKTTIDLSSTKTTIEPSSTKTTIDLSSTETTTDLSSTKTTNDHSSSSPYEETESLAEEFEEEEVVETNEEDEIRKKSNDDDEKFKNSSNENNSSILKSTTKMMESEITSDQRTTTEENTEFDENEEFDDNSDEYNTDCDSNEENTTSTIVEESSEMIITDKFDIPEADSQEGIDYFDNEINKTAENIATKASKSCFEIFDGFMLKGTAGGLEHDVTLEECQCYCANSRSNERYSFQCVSATYYHNERDCVLNLETKNEFPEQFKQNFRKQYNVTYLEMICSVEESKQQLINDSLIDGCRKTVDTSILTTKLEKVLEPVYTDNCFTELPNHVLHGIAFAAETNISVETCKCYCMNAVNRYGSECLSIEYYFDSMTCLLNNISRTTNPENFNHSIASTLMHSYFDKNCSIQSTESSIYIKEKCLPVMDLKHKIINSPLTFQDENYNNRKNILHEITNDHGNNNEIEIDSTVSNMFSTINSIQPDQYSRSSISYQNLLQDYGISNETSITKPAMKVVTYPYLGKCSYSAIYQTSFRGTKLIKKFLVFSPQQCFYGCHFEGCRSINLIKIDNQAKSCELFRDALIDYRTADVLIFERGSAYFDGIKCIQKQYKIEKRIYSDNDYNTIDNEN</sequence>